<evidence type="ECO:0000256" key="1">
    <source>
        <dbReference type="SAM" id="MobiDB-lite"/>
    </source>
</evidence>
<reference evidence="2" key="2">
    <citation type="submission" date="2016-06" db="EMBL/GenBank/DDBJ databases">
        <title>The genome of a short-lived fish provides insights into sex chromosome evolution and the genetic control of aging.</title>
        <authorList>
            <person name="Reichwald K."/>
            <person name="Felder M."/>
            <person name="Petzold A."/>
            <person name="Koch P."/>
            <person name="Groth M."/>
            <person name="Platzer M."/>
        </authorList>
    </citation>
    <scope>NUCLEOTIDE SEQUENCE</scope>
    <source>
        <tissue evidence="2">Brain</tissue>
    </source>
</reference>
<feature type="compositionally biased region" description="Basic and acidic residues" evidence="1">
    <location>
        <begin position="42"/>
        <end position="79"/>
    </location>
</feature>
<feature type="region of interest" description="Disordered" evidence="1">
    <location>
        <begin position="26"/>
        <end position="131"/>
    </location>
</feature>
<reference evidence="2" key="1">
    <citation type="submission" date="2016-05" db="EMBL/GenBank/DDBJ databases">
        <authorList>
            <person name="Lavstsen T."/>
            <person name="Jespersen J.S."/>
        </authorList>
    </citation>
    <scope>NUCLEOTIDE SEQUENCE</scope>
    <source>
        <tissue evidence="2">Brain</tissue>
    </source>
</reference>
<proteinExistence type="predicted"/>
<sequence>FTLTDSSPALLPWQFQLHWLWGPEVESGDDLHKLGLPGVVTDGREGGPEQQYHRPSEDKPEDALPRRRLQEQRTEERRLAGLPSSTVTNVQVPAPSVQQGAAGQGGDMGQERPVGRQRRPPVWTRDYKMDF</sequence>
<protein>
    <submittedName>
        <fullName evidence="2">Uncharacterized protein</fullName>
    </submittedName>
</protein>
<dbReference type="AlphaFoldDB" id="A0A1A8C044"/>
<organism evidence="2">
    <name type="scientific">Nothobranchius kadleci</name>
    <name type="common">African annual killifish</name>
    <dbReference type="NCBI Taxonomy" id="1051664"/>
    <lineage>
        <taxon>Eukaryota</taxon>
        <taxon>Metazoa</taxon>
        <taxon>Chordata</taxon>
        <taxon>Craniata</taxon>
        <taxon>Vertebrata</taxon>
        <taxon>Euteleostomi</taxon>
        <taxon>Actinopterygii</taxon>
        <taxon>Neopterygii</taxon>
        <taxon>Teleostei</taxon>
        <taxon>Neoteleostei</taxon>
        <taxon>Acanthomorphata</taxon>
        <taxon>Ovalentaria</taxon>
        <taxon>Atherinomorphae</taxon>
        <taxon>Cyprinodontiformes</taxon>
        <taxon>Nothobranchiidae</taxon>
        <taxon>Nothobranchius</taxon>
    </lineage>
</organism>
<evidence type="ECO:0000313" key="2">
    <source>
        <dbReference type="EMBL" id="SBP72211.1"/>
    </source>
</evidence>
<gene>
    <name evidence="2" type="primary">Nfu_g_1_002167</name>
</gene>
<accession>A0A1A8C044</accession>
<feature type="non-terminal residue" evidence="2">
    <location>
        <position position="1"/>
    </location>
</feature>
<dbReference type="EMBL" id="HADZ01008270">
    <property type="protein sequence ID" value="SBP72211.1"/>
    <property type="molecule type" value="Transcribed_RNA"/>
</dbReference>
<name>A0A1A8C044_NOTKA</name>